<evidence type="ECO:0000313" key="13">
    <source>
        <dbReference type="Proteomes" id="UP001603857"/>
    </source>
</evidence>
<protein>
    <recommendedName>
        <fullName evidence="2">chitinase</fullName>
        <ecNumber evidence="2">3.2.1.14</ecNumber>
    </recommendedName>
</protein>
<evidence type="ECO:0000256" key="1">
    <source>
        <dbReference type="ARBA" id="ARBA00000822"/>
    </source>
</evidence>
<dbReference type="Proteomes" id="UP001603857">
    <property type="component" value="Unassembled WGS sequence"/>
</dbReference>
<dbReference type="GO" id="GO:0006032">
    <property type="term" value="P:chitin catabolic process"/>
    <property type="evidence" value="ECO:0007669"/>
    <property type="project" value="UniProtKB-KW"/>
</dbReference>
<evidence type="ECO:0000256" key="5">
    <source>
        <dbReference type="ARBA" id="ARBA00022801"/>
    </source>
</evidence>
<dbReference type="PANTHER" id="PTHR22595">
    <property type="entry name" value="CHITINASE-RELATED"/>
    <property type="match status" value="1"/>
</dbReference>
<comment type="catalytic activity">
    <reaction evidence="1">
        <text>Random endo-hydrolysis of N-acetyl-beta-D-glucosaminide (1-&gt;4)-beta-linkages in chitin and chitodextrins.</text>
        <dbReference type="EC" id="3.2.1.14"/>
    </reaction>
</comment>
<evidence type="ECO:0000256" key="2">
    <source>
        <dbReference type="ARBA" id="ARBA00012729"/>
    </source>
</evidence>
<evidence type="ECO:0000256" key="6">
    <source>
        <dbReference type="ARBA" id="ARBA00023024"/>
    </source>
</evidence>
<accession>A0ABD1MDL2</accession>
<keyword evidence="6" id="KW-0146">Chitin degradation</keyword>
<feature type="domain" description="Glycoside hydrolase family 19 catalytic" evidence="11">
    <location>
        <begin position="40"/>
        <end position="93"/>
    </location>
</feature>
<dbReference type="InterPro" id="IPR000726">
    <property type="entry name" value="Glyco_hydro_19_cat"/>
</dbReference>
<dbReference type="GO" id="GO:0008061">
    <property type="term" value="F:chitin binding"/>
    <property type="evidence" value="ECO:0007669"/>
    <property type="project" value="UniProtKB-KW"/>
</dbReference>
<proteinExistence type="predicted"/>
<evidence type="ECO:0000259" key="11">
    <source>
        <dbReference type="Pfam" id="PF00182"/>
    </source>
</evidence>
<dbReference type="EC" id="3.2.1.14" evidence="2"/>
<reference evidence="12 13" key="1">
    <citation type="submission" date="2024-08" db="EMBL/GenBank/DDBJ databases">
        <title>Insights into the chromosomal genome structure of Flemingia macrophylla.</title>
        <authorList>
            <person name="Ding Y."/>
            <person name="Zhao Y."/>
            <person name="Bi W."/>
            <person name="Wu M."/>
            <person name="Zhao G."/>
            <person name="Gong Y."/>
            <person name="Li W."/>
            <person name="Zhang P."/>
        </authorList>
    </citation>
    <scope>NUCLEOTIDE SEQUENCE [LARGE SCALE GENOMIC DNA]</scope>
    <source>
        <strain evidence="12">DYQJB</strain>
        <tissue evidence="12">Leaf</tissue>
    </source>
</reference>
<dbReference type="PANTHER" id="PTHR22595:SF171">
    <property type="entry name" value="BASIC ENDOCHITINASE B"/>
    <property type="match status" value="1"/>
</dbReference>
<dbReference type="CDD" id="cd00325">
    <property type="entry name" value="chitinase_GH19"/>
    <property type="match status" value="1"/>
</dbReference>
<evidence type="ECO:0000256" key="10">
    <source>
        <dbReference type="SAM" id="MobiDB-lite"/>
    </source>
</evidence>
<keyword evidence="3" id="KW-0147">Chitin-binding</keyword>
<sequence>MAGTGPVHGKRYYGIGQSNSHSKSPPTSFQPQPHETSKHNNYNYGEAGKALNLDLINNPDLVATDPTVSFKTAIRFWMTAQANKPSSHDVITGGGRHPVLTHHQVGSPDTV</sequence>
<keyword evidence="8" id="KW-0326">Glycosidase</keyword>
<evidence type="ECO:0000256" key="7">
    <source>
        <dbReference type="ARBA" id="ARBA00023277"/>
    </source>
</evidence>
<dbReference type="GO" id="GO:0008843">
    <property type="term" value="F:endochitinase activity"/>
    <property type="evidence" value="ECO:0007669"/>
    <property type="project" value="UniProtKB-EC"/>
</dbReference>
<evidence type="ECO:0000256" key="8">
    <source>
        <dbReference type="ARBA" id="ARBA00023295"/>
    </source>
</evidence>
<keyword evidence="7" id="KW-0119">Carbohydrate metabolism</keyword>
<organism evidence="12 13">
    <name type="scientific">Flemingia macrophylla</name>
    <dbReference type="NCBI Taxonomy" id="520843"/>
    <lineage>
        <taxon>Eukaryota</taxon>
        <taxon>Viridiplantae</taxon>
        <taxon>Streptophyta</taxon>
        <taxon>Embryophyta</taxon>
        <taxon>Tracheophyta</taxon>
        <taxon>Spermatophyta</taxon>
        <taxon>Magnoliopsida</taxon>
        <taxon>eudicotyledons</taxon>
        <taxon>Gunneridae</taxon>
        <taxon>Pentapetalae</taxon>
        <taxon>rosids</taxon>
        <taxon>fabids</taxon>
        <taxon>Fabales</taxon>
        <taxon>Fabaceae</taxon>
        <taxon>Papilionoideae</taxon>
        <taxon>50 kb inversion clade</taxon>
        <taxon>NPAAA clade</taxon>
        <taxon>indigoferoid/millettioid clade</taxon>
        <taxon>Phaseoleae</taxon>
        <taxon>Flemingia</taxon>
    </lineage>
</organism>
<evidence type="ECO:0000256" key="3">
    <source>
        <dbReference type="ARBA" id="ARBA00022669"/>
    </source>
</evidence>
<dbReference type="Gene3D" id="1.10.530.10">
    <property type="match status" value="1"/>
</dbReference>
<name>A0ABD1MDL2_9FABA</name>
<dbReference type="AlphaFoldDB" id="A0ABD1MDL2"/>
<evidence type="ECO:0000313" key="12">
    <source>
        <dbReference type="EMBL" id="KAL2333883.1"/>
    </source>
</evidence>
<keyword evidence="13" id="KW-1185">Reference proteome</keyword>
<keyword evidence="9" id="KW-0624">Polysaccharide degradation</keyword>
<feature type="region of interest" description="Disordered" evidence="10">
    <location>
        <begin position="1"/>
        <end position="45"/>
    </location>
</feature>
<dbReference type="Pfam" id="PF00182">
    <property type="entry name" value="Glyco_hydro_19"/>
    <property type="match status" value="1"/>
</dbReference>
<evidence type="ECO:0000256" key="4">
    <source>
        <dbReference type="ARBA" id="ARBA00022729"/>
    </source>
</evidence>
<keyword evidence="5" id="KW-0378">Hydrolase</keyword>
<evidence type="ECO:0000256" key="9">
    <source>
        <dbReference type="ARBA" id="ARBA00023326"/>
    </source>
</evidence>
<feature type="compositionally biased region" description="Polar residues" evidence="10">
    <location>
        <begin position="16"/>
        <end position="43"/>
    </location>
</feature>
<dbReference type="InterPro" id="IPR023346">
    <property type="entry name" value="Lysozyme-like_dom_sf"/>
</dbReference>
<keyword evidence="4" id="KW-0732">Signal</keyword>
<dbReference type="SUPFAM" id="SSF53955">
    <property type="entry name" value="Lysozyme-like"/>
    <property type="match status" value="1"/>
</dbReference>
<comment type="caution">
    <text evidence="12">The sequence shown here is derived from an EMBL/GenBank/DDBJ whole genome shotgun (WGS) entry which is preliminary data.</text>
</comment>
<dbReference type="EMBL" id="JBGMDY010000005">
    <property type="protein sequence ID" value="KAL2333883.1"/>
    <property type="molecule type" value="Genomic_DNA"/>
</dbReference>
<dbReference type="GO" id="GO:0000272">
    <property type="term" value="P:polysaccharide catabolic process"/>
    <property type="evidence" value="ECO:0007669"/>
    <property type="project" value="UniProtKB-KW"/>
</dbReference>
<feature type="region of interest" description="Disordered" evidence="10">
    <location>
        <begin position="85"/>
        <end position="111"/>
    </location>
</feature>
<gene>
    <name evidence="12" type="ORF">Fmac_015096</name>
</gene>